<feature type="region of interest" description="Disordered" evidence="4">
    <location>
        <begin position="975"/>
        <end position="998"/>
    </location>
</feature>
<dbReference type="STRING" id="50990.A0A4Y7PTN3"/>
<dbReference type="InterPro" id="IPR032629">
    <property type="entry name" value="DCB_dom"/>
</dbReference>
<dbReference type="OrthoDB" id="294853at2759"/>
<dbReference type="PANTHER" id="PTHR10663">
    <property type="entry name" value="GUANYL-NUCLEOTIDE EXCHANGE FACTOR"/>
    <property type="match status" value="1"/>
</dbReference>
<comment type="similarity">
    <text evidence="1">Belongs to the MON2 family.</text>
</comment>
<keyword evidence="3" id="KW-0653">Protein transport</keyword>
<evidence type="ECO:0000259" key="7">
    <source>
        <dbReference type="Pfam" id="PF16213"/>
    </source>
</evidence>
<evidence type="ECO:0000259" key="6">
    <source>
        <dbReference type="Pfam" id="PF16206"/>
    </source>
</evidence>
<dbReference type="PANTHER" id="PTHR10663:SF333">
    <property type="entry name" value="PROTEIN MON2 HOMOLOG"/>
    <property type="match status" value="1"/>
</dbReference>
<accession>A0A4Y7PTN3</accession>
<organism evidence="8 9">
    <name type="scientific">Rickenella mellea</name>
    <dbReference type="NCBI Taxonomy" id="50990"/>
    <lineage>
        <taxon>Eukaryota</taxon>
        <taxon>Fungi</taxon>
        <taxon>Dikarya</taxon>
        <taxon>Basidiomycota</taxon>
        <taxon>Agaricomycotina</taxon>
        <taxon>Agaricomycetes</taxon>
        <taxon>Hymenochaetales</taxon>
        <taxon>Rickenellaceae</taxon>
        <taxon>Rickenella</taxon>
    </lineage>
</organism>
<evidence type="ECO:0000256" key="1">
    <source>
        <dbReference type="ARBA" id="ARBA00008144"/>
    </source>
</evidence>
<feature type="domain" description="Mon2/Sec7/BIG1-like dimerisation and cyclophilin-binding" evidence="7">
    <location>
        <begin position="4"/>
        <end position="175"/>
    </location>
</feature>
<evidence type="ECO:0000256" key="3">
    <source>
        <dbReference type="ARBA" id="ARBA00022927"/>
    </source>
</evidence>
<feature type="domain" description="Mon2 C-terminal" evidence="6">
    <location>
        <begin position="1076"/>
        <end position="1270"/>
    </location>
</feature>
<feature type="compositionally biased region" description="Low complexity" evidence="4">
    <location>
        <begin position="975"/>
        <end position="988"/>
    </location>
</feature>
<feature type="compositionally biased region" description="Polar residues" evidence="4">
    <location>
        <begin position="711"/>
        <end position="723"/>
    </location>
</feature>
<dbReference type="SUPFAM" id="SSF48371">
    <property type="entry name" value="ARM repeat"/>
    <property type="match status" value="1"/>
</dbReference>
<gene>
    <name evidence="8" type="ORF">BD410DRAFT_900985</name>
</gene>
<dbReference type="VEuPathDB" id="FungiDB:BD410DRAFT_900985"/>
<dbReference type="Pfam" id="PF16213">
    <property type="entry name" value="DCB"/>
    <property type="match status" value="1"/>
</dbReference>
<dbReference type="Pfam" id="PF16206">
    <property type="entry name" value="Mon2_C"/>
    <property type="match status" value="2"/>
</dbReference>
<reference evidence="8 9" key="1">
    <citation type="submission" date="2018-06" db="EMBL/GenBank/DDBJ databases">
        <title>A transcriptomic atlas of mushroom development highlights an independent origin of complex multicellularity.</title>
        <authorList>
            <consortium name="DOE Joint Genome Institute"/>
            <person name="Krizsan K."/>
            <person name="Almasi E."/>
            <person name="Merenyi Z."/>
            <person name="Sahu N."/>
            <person name="Viragh M."/>
            <person name="Koszo T."/>
            <person name="Mondo S."/>
            <person name="Kiss B."/>
            <person name="Balint B."/>
            <person name="Kues U."/>
            <person name="Barry K."/>
            <person name="Hegedus J.C."/>
            <person name="Henrissat B."/>
            <person name="Johnson J."/>
            <person name="Lipzen A."/>
            <person name="Ohm R."/>
            <person name="Nagy I."/>
            <person name="Pangilinan J."/>
            <person name="Yan J."/>
            <person name="Xiong Y."/>
            <person name="Grigoriev I.V."/>
            <person name="Hibbett D.S."/>
            <person name="Nagy L.G."/>
        </authorList>
    </citation>
    <scope>NUCLEOTIDE SEQUENCE [LARGE SCALE GENOMIC DNA]</scope>
    <source>
        <strain evidence="8 9">SZMC22713</strain>
    </source>
</reference>
<protein>
    <recommendedName>
        <fullName evidence="10">Protein MON2 homolog</fullName>
    </recommendedName>
</protein>
<dbReference type="GO" id="GO:0005794">
    <property type="term" value="C:Golgi apparatus"/>
    <property type="evidence" value="ECO:0007669"/>
    <property type="project" value="UniProtKB-ARBA"/>
</dbReference>
<dbReference type="GO" id="GO:0015031">
    <property type="term" value="P:protein transport"/>
    <property type="evidence" value="ECO:0007669"/>
    <property type="project" value="UniProtKB-KW"/>
</dbReference>
<dbReference type="Proteomes" id="UP000294933">
    <property type="component" value="Unassembled WGS sequence"/>
</dbReference>
<feature type="region of interest" description="Disordered" evidence="4">
    <location>
        <begin position="702"/>
        <end position="737"/>
    </location>
</feature>
<dbReference type="Pfam" id="PF12783">
    <property type="entry name" value="Sec7-like_HUS"/>
    <property type="match status" value="1"/>
</dbReference>
<evidence type="ECO:0000313" key="8">
    <source>
        <dbReference type="EMBL" id="TDL18222.1"/>
    </source>
</evidence>
<evidence type="ECO:0008006" key="10">
    <source>
        <dbReference type="Google" id="ProtNLM"/>
    </source>
</evidence>
<sequence length="1815" mass="197404">MSSLAFLVTELQSLASETRRKHPEVREAAEKSLAILRSSSEQATSRLASDGPQSQDLLRPFFMGCAIKNAKVVAISLGSLQRLIALQAVPQSLVPLIIKTMNDCVSQGVDIQLRILQTLLSLITNFPSVHGELLGDALILCFRLQESRIAVVSSTAAATLRQLVMFVVDKVLDEDRKESPDASQMADIQLPDGSKKSLAPSARDAFSVIEDLCLLANAERPHFLKLDSLPKTFALELIESVLTNYHELFRKHNELLALLQHHLCPLLLKTLSDRPIFPLTLRSTRVVFLLLKQFSIELITEAEVFLTLLIRTVGGEMDPATGAYSSENNPAHGARPHWMRVLAMEIIRGLCNDAELMRGVWNRYDAQNAGSKVFTSLITALKRLVTEKPALLGVSTQMFGIGVASNPSESSGLPASGSGGSGYGFDLGSVAGMVANAASATVSGVVGMMGTEHGLSVAGSAMKLQCIDQLDKADSPSIPESYIYLLGLQCLVSLCEGFASITLPLYNSIVIQKPRAAGDAVTRAPPALDLASLPADQPSTKQLQTVHDMVASGWPGLLAALSFIVATNLSDDLFADVLQSYQNMANVSGMLGLTTPRDAFLTSLAKFAIPSRVVSSLDSYIEPSTPRSASGVISENLGIAALGGATQQAPGLSERNMACLKVLASCALFLAGSLGSSWFDILEALQNADYVLNTKGSRSAAAKRSSFVPPTGQSPSRSVSQPAQGLGGAGVGPAQPRHNLLTDIDSDSVSRAIQRLFDSTKNLEDQAFKDFVAALCRLSSEMVDMQSDSNSIIIESQSEDSVQGGLLSPSIEASHRRRASGIHLPRTLRTGDFGINRLGNVALLNVHRLIYRPPDVAWNALTSHLVSVLRHPSAPHSIRLQAARALDEILVVVPRNITSTGDLQAEVQTRVLDVLSQQVAPDTVAGNTPTVVDIRRMGLETLHQILQSSGHTLVVGWETIFDMLGSVCEPSSTIPESLSLESTTSQSTGVSPRGKPLPLGYSNDRGNASLVRIAFQSLTLVCDSLSTLSPEHLRLCISTLGKFGRQRDTNIALTAAGSLLWGVSDSIQAKRRDETQEPAYSALWMFLLLEVLGLCTDSRAEVRVGAIQTLFRTLQLYGATLSLETWDECLWKVTFPLLDSISSVMRQMPAPTGTIASLTDQSSADYPSRSWDESKILALQSIGSIFGDFLVLKIMHLPSFEKVWDSFVQHVQESSLLDRPAVSTAALRCLEKGLRSSSTASADLADKVSVLWQRSWRACDDMGGAVLRRASAQAPETDSDDNGNFLPFDQESLLALVDVVQCTRSVSRAGKEGDWPLDRLTRLMVILKGVLTYPNSPIYRADIDALTPVQTAVMDAILTIDLSVPKSSSLVIRDLSEFATLPFIASFDVHDTDPNPNKRPQSRVTYIGLTKKVMPMLVELFLRFKDNVDLYVDETLEAILSAYSVPIKLKYDCPPPSKFGNDLPLWKTATSCFLRIIKESTAQLRVLGHSIPDERIEGIWRKVIDVFKAGILADCTAAEAFTLEEQEAEENFDLSLVASLEVDVVPLLGDPRVPDYLIMHLAKFLHQGSCIYDLSANGRGPFSPGQAHVKDSEEVVQTEEFIGSTANGQLLPRERFSYWCFDLLFLICSDAAKDQENHRRRVAALSLPSLLQRCRTTLLSYVADEAVRGNYPFPRAREEEVVYVLRKLLTLRLWTGSLWAALSESPSKHATEQPLTDLSLTQSSIISDATKRSDRAHLLHFYPVLCQIAALPRTTPTAWTTENKPHLPDDPSLGMVDARHSRVAFTAQNGVSVEYDIRDLGRSCLVEVGKALGIE</sequence>
<feature type="domain" description="Mon2 C-terminal" evidence="6">
    <location>
        <begin position="1404"/>
        <end position="1691"/>
    </location>
</feature>
<dbReference type="InterPro" id="IPR032691">
    <property type="entry name" value="Mon2/Sec7/BIG1-like_HUS"/>
</dbReference>
<evidence type="ECO:0000256" key="4">
    <source>
        <dbReference type="SAM" id="MobiDB-lite"/>
    </source>
</evidence>
<evidence type="ECO:0000259" key="5">
    <source>
        <dbReference type="Pfam" id="PF12783"/>
    </source>
</evidence>
<keyword evidence="9" id="KW-1185">Reference proteome</keyword>
<evidence type="ECO:0000256" key="2">
    <source>
        <dbReference type="ARBA" id="ARBA00022448"/>
    </source>
</evidence>
<dbReference type="InterPro" id="IPR016024">
    <property type="entry name" value="ARM-type_fold"/>
</dbReference>
<dbReference type="EMBL" id="ML170211">
    <property type="protein sequence ID" value="TDL18222.1"/>
    <property type="molecule type" value="Genomic_DNA"/>
</dbReference>
<proteinExistence type="inferred from homology"/>
<feature type="domain" description="Mon2/Sec7/BIG1-like HUS" evidence="5">
    <location>
        <begin position="202"/>
        <end position="372"/>
    </location>
</feature>
<name>A0A4Y7PTN3_9AGAM</name>
<dbReference type="InterPro" id="IPR032817">
    <property type="entry name" value="Mon2_C"/>
</dbReference>
<evidence type="ECO:0000313" key="9">
    <source>
        <dbReference type="Proteomes" id="UP000294933"/>
    </source>
</evidence>
<keyword evidence="2" id="KW-0813">Transport</keyword>